<dbReference type="EMBL" id="FLUM01000003">
    <property type="protein sequence ID" value="SBW04164.1"/>
    <property type="molecule type" value="Genomic_DNA"/>
</dbReference>
<dbReference type="PANTHER" id="PTHR43320">
    <property type="entry name" value="SUGAR KINASE"/>
    <property type="match status" value="1"/>
</dbReference>
<dbReference type="Gene3D" id="3.40.1190.20">
    <property type="match status" value="1"/>
</dbReference>
<comment type="similarity">
    <text evidence="1">Belongs to the carbohydrate kinase PfkB family.</text>
</comment>
<evidence type="ECO:0000259" key="4">
    <source>
        <dbReference type="Pfam" id="PF00294"/>
    </source>
</evidence>
<dbReference type="Pfam" id="PF00294">
    <property type="entry name" value="PfkB"/>
    <property type="match status" value="1"/>
</dbReference>
<feature type="domain" description="Carbohydrate kinase PfkB" evidence="4">
    <location>
        <begin position="57"/>
        <end position="309"/>
    </location>
</feature>
<dbReference type="PROSITE" id="PS00584">
    <property type="entry name" value="PFKB_KINASES_2"/>
    <property type="match status" value="1"/>
</dbReference>
<evidence type="ECO:0000256" key="3">
    <source>
        <dbReference type="ARBA" id="ARBA00022777"/>
    </source>
</evidence>
<protein>
    <recommendedName>
        <fullName evidence="4">Carbohydrate kinase PfkB domain-containing protein</fullName>
    </recommendedName>
</protein>
<evidence type="ECO:0000313" key="5">
    <source>
        <dbReference type="EMBL" id="SBW04164.1"/>
    </source>
</evidence>
<dbReference type="GO" id="GO:0016301">
    <property type="term" value="F:kinase activity"/>
    <property type="evidence" value="ECO:0007669"/>
    <property type="project" value="UniProtKB-KW"/>
</dbReference>
<keyword evidence="3" id="KW-0418">Kinase</keyword>
<sequence>MTKVLGMGNALVDVLAVIENDKILELLQLPKGSMQLIDETKLEIISEEINKLNKSIVSGGSASNTIVGLANLNVETGFLGRIGTDFYGTYYKEDLMKHRVTSHLTEVNEASGVASTFISKDGERTFGTYLGAAALLHADELDANDFKGYDYFYIEGYLVQSHDLIKKAIVLAKEAGAKIILDMASYNVVEANRDFLLEIIPLYVDIVFANEEEAKALFDLEPEIAVSEIAKQVDIAIVKTGEKGSWIQQGDEKVFVPALKVNCVDTTGAGDLYAAGFIYGLINNSPLSACGRIGTLLAGNVIEAIGAKIEENKWSCLQEEIKKLI</sequence>
<dbReference type="RefSeq" id="WP_296942835.1">
    <property type="nucleotide sequence ID" value="NZ_LT599032.1"/>
</dbReference>
<keyword evidence="2" id="KW-0808">Transferase</keyword>
<proteinExistence type="inferred from homology"/>
<accession>A0A212JXF7</accession>
<dbReference type="CDD" id="cd01168">
    <property type="entry name" value="adenosine_kinase"/>
    <property type="match status" value="1"/>
</dbReference>
<dbReference type="AlphaFoldDB" id="A0A212JXF7"/>
<dbReference type="PANTHER" id="PTHR43320:SF3">
    <property type="entry name" value="CARBOHYDRATE KINASE PFKB DOMAIN-CONTAINING PROTEIN"/>
    <property type="match status" value="1"/>
</dbReference>
<evidence type="ECO:0000256" key="1">
    <source>
        <dbReference type="ARBA" id="ARBA00010688"/>
    </source>
</evidence>
<name>A0A212JXF7_9BACT</name>
<gene>
    <name evidence="5" type="ORF">KL86DYS1_30767</name>
</gene>
<dbReference type="InterPro" id="IPR029056">
    <property type="entry name" value="Ribokinase-like"/>
</dbReference>
<evidence type="ECO:0000256" key="2">
    <source>
        <dbReference type="ARBA" id="ARBA00022679"/>
    </source>
</evidence>
<dbReference type="InterPro" id="IPR002173">
    <property type="entry name" value="Carboh/pur_kinase_PfkB_CS"/>
</dbReference>
<reference evidence="5" key="1">
    <citation type="submission" date="2016-04" db="EMBL/GenBank/DDBJ databases">
        <authorList>
            <person name="Evans L.H."/>
            <person name="Alamgir A."/>
            <person name="Owens N."/>
            <person name="Weber N.D."/>
            <person name="Virtaneva K."/>
            <person name="Barbian K."/>
            <person name="Babar A."/>
            <person name="Rosenke K."/>
        </authorList>
    </citation>
    <scope>NUCLEOTIDE SEQUENCE</scope>
    <source>
        <strain evidence="5">86-1</strain>
    </source>
</reference>
<dbReference type="Gene3D" id="3.30.1110.10">
    <property type="match status" value="1"/>
</dbReference>
<dbReference type="SUPFAM" id="SSF53613">
    <property type="entry name" value="Ribokinase-like"/>
    <property type="match status" value="1"/>
</dbReference>
<organism evidence="5">
    <name type="scientific">uncultured Dysgonomonas sp</name>
    <dbReference type="NCBI Taxonomy" id="206096"/>
    <lineage>
        <taxon>Bacteria</taxon>
        <taxon>Pseudomonadati</taxon>
        <taxon>Bacteroidota</taxon>
        <taxon>Bacteroidia</taxon>
        <taxon>Bacteroidales</taxon>
        <taxon>Dysgonomonadaceae</taxon>
        <taxon>Dysgonomonas</taxon>
        <taxon>environmental samples</taxon>
    </lineage>
</organism>
<dbReference type="InterPro" id="IPR052700">
    <property type="entry name" value="Carb_kinase_PfkB-like"/>
</dbReference>
<dbReference type="InterPro" id="IPR011611">
    <property type="entry name" value="PfkB_dom"/>
</dbReference>